<sequence>MIKIPNKKSMKYYSPLLSYIALLTVLHFAANSDYFNMSNKDIARLNLALFTYGLPVFFLITMIYEVLYRFNVYKYKVTPPPNIPVLSNSTPKTPTCPVCFLIISIIILFLTTYMVYFGHGVYNEIINAKNT</sequence>
<gene>
    <name evidence="2" type="ORF">MNBD_GAMMA08-1272</name>
</gene>
<evidence type="ECO:0000256" key="1">
    <source>
        <dbReference type="SAM" id="Phobius"/>
    </source>
</evidence>
<feature type="transmembrane region" description="Helical" evidence="1">
    <location>
        <begin position="12"/>
        <end position="30"/>
    </location>
</feature>
<accession>A0A3B0XFW9</accession>
<keyword evidence="1" id="KW-0812">Transmembrane</keyword>
<proteinExistence type="predicted"/>
<evidence type="ECO:0000313" key="2">
    <source>
        <dbReference type="EMBL" id="VAW63173.1"/>
    </source>
</evidence>
<organism evidence="2">
    <name type="scientific">hydrothermal vent metagenome</name>
    <dbReference type="NCBI Taxonomy" id="652676"/>
    <lineage>
        <taxon>unclassified sequences</taxon>
        <taxon>metagenomes</taxon>
        <taxon>ecological metagenomes</taxon>
    </lineage>
</organism>
<keyword evidence="1" id="KW-0472">Membrane</keyword>
<feature type="transmembrane region" description="Helical" evidence="1">
    <location>
        <begin position="98"/>
        <end position="117"/>
    </location>
</feature>
<dbReference type="EMBL" id="UOFH01000239">
    <property type="protein sequence ID" value="VAW63173.1"/>
    <property type="molecule type" value="Genomic_DNA"/>
</dbReference>
<keyword evidence="1" id="KW-1133">Transmembrane helix</keyword>
<feature type="transmembrane region" description="Helical" evidence="1">
    <location>
        <begin position="42"/>
        <end position="67"/>
    </location>
</feature>
<protein>
    <submittedName>
        <fullName evidence="2">Uncharacterized protein</fullName>
    </submittedName>
</protein>
<reference evidence="2" key="1">
    <citation type="submission" date="2018-06" db="EMBL/GenBank/DDBJ databases">
        <authorList>
            <person name="Zhirakovskaya E."/>
        </authorList>
    </citation>
    <scope>NUCLEOTIDE SEQUENCE</scope>
</reference>
<dbReference type="AlphaFoldDB" id="A0A3B0XFW9"/>
<name>A0A3B0XFW9_9ZZZZ</name>